<dbReference type="GO" id="GO:0016020">
    <property type="term" value="C:membrane"/>
    <property type="evidence" value="ECO:0007669"/>
    <property type="project" value="UniProtKB-SubCell"/>
</dbReference>
<evidence type="ECO:0000256" key="3">
    <source>
        <dbReference type="ARBA" id="ARBA00022679"/>
    </source>
</evidence>
<dbReference type="EMBL" id="JACVVK020000392">
    <property type="protein sequence ID" value="KAK7475834.1"/>
    <property type="molecule type" value="Genomic_DNA"/>
</dbReference>
<accession>A0ABD0JLE7</accession>
<comment type="similarity">
    <text evidence="10">Belongs to the ELO family.</text>
</comment>
<dbReference type="Pfam" id="PF01151">
    <property type="entry name" value="ELO"/>
    <property type="match status" value="1"/>
</dbReference>
<evidence type="ECO:0000256" key="8">
    <source>
        <dbReference type="ARBA" id="ARBA00023136"/>
    </source>
</evidence>
<keyword evidence="9 10" id="KW-0275">Fatty acid biosynthesis</keyword>
<evidence type="ECO:0000256" key="4">
    <source>
        <dbReference type="ARBA" id="ARBA00022692"/>
    </source>
</evidence>
<evidence type="ECO:0000313" key="11">
    <source>
        <dbReference type="EMBL" id="KAK7475834.1"/>
    </source>
</evidence>
<feature type="transmembrane region" description="Helical" evidence="10">
    <location>
        <begin position="30"/>
        <end position="52"/>
    </location>
</feature>
<dbReference type="InterPro" id="IPR002076">
    <property type="entry name" value="ELO_fam"/>
</dbReference>
<comment type="catalytic activity">
    <reaction evidence="10">
        <text>a very-long-chain acyl-CoA + malonyl-CoA + H(+) = a very-long-chain 3-oxoacyl-CoA + CO2 + CoA</text>
        <dbReference type="Rhea" id="RHEA:32727"/>
        <dbReference type="ChEBI" id="CHEBI:15378"/>
        <dbReference type="ChEBI" id="CHEBI:16526"/>
        <dbReference type="ChEBI" id="CHEBI:57287"/>
        <dbReference type="ChEBI" id="CHEBI:57384"/>
        <dbReference type="ChEBI" id="CHEBI:90725"/>
        <dbReference type="ChEBI" id="CHEBI:90736"/>
        <dbReference type="EC" id="2.3.1.199"/>
    </reaction>
</comment>
<evidence type="ECO:0000256" key="1">
    <source>
        <dbReference type="ARBA" id="ARBA00004141"/>
    </source>
</evidence>
<evidence type="ECO:0000256" key="2">
    <source>
        <dbReference type="ARBA" id="ARBA00022516"/>
    </source>
</evidence>
<evidence type="ECO:0000256" key="9">
    <source>
        <dbReference type="ARBA" id="ARBA00023160"/>
    </source>
</evidence>
<keyword evidence="7 10" id="KW-0443">Lipid metabolism</keyword>
<comment type="subcellular location">
    <subcellularLocation>
        <location evidence="1">Membrane</location>
        <topology evidence="1">Multi-pass membrane protein</topology>
    </subcellularLocation>
</comment>
<organism evidence="11 12">
    <name type="scientific">Batillaria attramentaria</name>
    <dbReference type="NCBI Taxonomy" id="370345"/>
    <lineage>
        <taxon>Eukaryota</taxon>
        <taxon>Metazoa</taxon>
        <taxon>Spiralia</taxon>
        <taxon>Lophotrochozoa</taxon>
        <taxon>Mollusca</taxon>
        <taxon>Gastropoda</taxon>
        <taxon>Caenogastropoda</taxon>
        <taxon>Sorbeoconcha</taxon>
        <taxon>Cerithioidea</taxon>
        <taxon>Batillariidae</taxon>
        <taxon>Batillaria</taxon>
    </lineage>
</organism>
<dbReference type="Proteomes" id="UP001519460">
    <property type="component" value="Unassembled WGS sequence"/>
</dbReference>
<dbReference type="EC" id="2.3.1.199" evidence="10"/>
<evidence type="ECO:0000256" key="7">
    <source>
        <dbReference type="ARBA" id="ARBA00023098"/>
    </source>
</evidence>
<sequence length="72" mass="8750">RWFMVMNYIVHSLMYTYYALRAMRFRFPKFISIVITTLQLMQMIIGVVINVLTYQAKARGEFCQQTYLAIRW</sequence>
<reference evidence="11 12" key="1">
    <citation type="journal article" date="2023" name="Sci. Data">
        <title>Genome assembly of the Korean intertidal mud-creeper Batillaria attramentaria.</title>
        <authorList>
            <person name="Patra A.K."/>
            <person name="Ho P.T."/>
            <person name="Jun S."/>
            <person name="Lee S.J."/>
            <person name="Kim Y."/>
            <person name="Won Y.J."/>
        </authorList>
    </citation>
    <scope>NUCLEOTIDE SEQUENCE [LARGE SCALE GENOMIC DNA]</scope>
    <source>
        <strain evidence="11">Wonlab-2016</strain>
    </source>
</reference>
<keyword evidence="4 10" id="KW-0812">Transmembrane</keyword>
<proteinExistence type="inferred from homology"/>
<keyword evidence="12" id="KW-1185">Reference proteome</keyword>
<keyword evidence="6 10" id="KW-1133">Transmembrane helix</keyword>
<comment type="caution">
    <text evidence="10">Lacks conserved residue(s) required for the propagation of feature annotation.</text>
</comment>
<feature type="non-terminal residue" evidence="11">
    <location>
        <position position="1"/>
    </location>
</feature>
<protein>
    <recommendedName>
        <fullName evidence="10">Elongation of very long chain fatty acids protein</fullName>
        <ecNumber evidence="10">2.3.1.199</ecNumber>
    </recommendedName>
    <alternativeName>
        <fullName evidence="10">Very-long-chain 3-oxoacyl-CoA synthase</fullName>
    </alternativeName>
</protein>
<dbReference type="GO" id="GO:0009922">
    <property type="term" value="F:fatty acid elongase activity"/>
    <property type="evidence" value="ECO:0007669"/>
    <property type="project" value="UniProtKB-EC"/>
</dbReference>
<keyword evidence="5 10" id="KW-0276">Fatty acid metabolism</keyword>
<gene>
    <name evidence="11" type="ORF">BaRGS_00032884</name>
</gene>
<dbReference type="PANTHER" id="PTHR11157">
    <property type="entry name" value="FATTY ACID ACYL TRANSFERASE-RELATED"/>
    <property type="match status" value="1"/>
</dbReference>
<evidence type="ECO:0000256" key="5">
    <source>
        <dbReference type="ARBA" id="ARBA00022832"/>
    </source>
</evidence>
<dbReference type="GO" id="GO:0006633">
    <property type="term" value="P:fatty acid biosynthetic process"/>
    <property type="evidence" value="ECO:0007669"/>
    <property type="project" value="UniProtKB-KW"/>
</dbReference>
<comment type="caution">
    <text evidence="11">The sequence shown here is derived from an EMBL/GenBank/DDBJ whole genome shotgun (WGS) entry which is preliminary data.</text>
</comment>
<name>A0ABD0JLE7_9CAEN</name>
<keyword evidence="8 10" id="KW-0472">Membrane</keyword>
<evidence type="ECO:0000313" key="12">
    <source>
        <dbReference type="Proteomes" id="UP001519460"/>
    </source>
</evidence>
<evidence type="ECO:0000256" key="10">
    <source>
        <dbReference type="RuleBase" id="RU361115"/>
    </source>
</evidence>
<dbReference type="AlphaFoldDB" id="A0ABD0JLE7"/>
<evidence type="ECO:0000256" key="6">
    <source>
        <dbReference type="ARBA" id="ARBA00022989"/>
    </source>
</evidence>
<keyword evidence="2 10" id="KW-0444">Lipid biosynthesis</keyword>
<dbReference type="PANTHER" id="PTHR11157:SF17">
    <property type="entry name" value="ELONGATION OF VERY LONG CHAIN FATTY ACIDS PROTEIN 6"/>
    <property type="match status" value="1"/>
</dbReference>
<keyword evidence="3 10" id="KW-0808">Transferase</keyword>